<accession>A0A1W1HG85</accession>
<name>A0A1W1HG85_9BACT</name>
<dbReference type="EMBL" id="FWEV01000225">
    <property type="protein sequence ID" value="SLM31392.1"/>
    <property type="molecule type" value="Genomic_DNA"/>
</dbReference>
<gene>
    <name evidence="1" type="ORF">MTBBW1_3000001</name>
</gene>
<dbReference type="Proteomes" id="UP000191931">
    <property type="component" value="Unassembled WGS sequence"/>
</dbReference>
<protein>
    <submittedName>
        <fullName evidence="1">Transposase</fullName>
    </submittedName>
</protein>
<dbReference type="STRING" id="1246637.MTBBW1_3000001"/>
<keyword evidence="2" id="KW-1185">Reference proteome</keyword>
<evidence type="ECO:0000313" key="2">
    <source>
        <dbReference type="Proteomes" id="UP000191931"/>
    </source>
</evidence>
<dbReference type="PANTHER" id="PTHR35004:SF7">
    <property type="entry name" value="INTEGRASE PROTEIN"/>
    <property type="match status" value="1"/>
</dbReference>
<proteinExistence type="predicted"/>
<evidence type="ECO:0000313" key="1">
    <source>
        <dbReference type="EMBL" id="SLM31392.1"/>
    </source>
</evidence>
<reference evidence="1 2" key="1">
    <citation type="submission" date="2017-03" db="EMBL/GenBank/DDBJ databases">
        <authorList>
            <person name="Afonso C.L."/>
            <person name="Miller P.J."/>
            <person name="Scott M.A."/>
            <person name="Spackman E."/>
            <person name="Goraichik I."/>
            <person name="Dimitrov K.M."/>
            <person name="Suarez D.L."/>
            <person name="Swayne D.E."/>
        </authorList>
    </citation>
    <scope>NUCLEOTIDE SEQUENCE [LARGE SCALE GENOMIC DNA]</scope>
    <source>
        <strain evidence="1">PRJEB14757</strain>
    </source>
</reference>
<dbReference type="PANTHER" id="PTHR35004">
    <property type="entry name" value="TRANSPOSASE RV3428C-RELATED"/>
    <property type="match status" value="1"/>
</dbReference>
<organism evidence="1 2">
    <name type="scientific">Desulfamplus magnetovallimortis</name>
    <dbReference type="NCBI Taxonomy" id="1246637"/>
    <lineage>
        <taxon>Bacteria</taxon>
        <taxon>Pseudomonadati</taxon>
        <taxon>Thermodesulfobacteriota</taxon>
        <taxon>Desulfobacteria</taxon>
        <taxon>Desulfobacterales</taxon>
        <taxon>Desulfobacteraceae</taxon>
        <taxon>Desulfamplus</taxon>
    </lineage>
</organism>
<dbReference type="AlphaFoldDB" id="A0A1W1HG85"/>
<sequence length="279" mass="32431">MQHDTSPYNTKFGDTRVKVQASLIYMRYSKVKYLKFYRSFNRFAMKCFIHEALTFWKYAAGICIIDNTNLARLRGTGKNAVIVPEMEQFARQYGFKFACHEVGHANRKAGNERGFYTVETNFFPGRSFKSLEDMNQQAFEWATMRMANRPVSKTNLIPARAFEYEQKFLEKIPPYVTPPYLTHERGTDQYGYAAVNGNFYWVPGKTRFDVKVLEFCDHMKSITREKNWLSTKSPLTASKIKKSGRKEGHLLDIIPGIGKSQRQERNVYCAMPPLKLMIT</sequence>